<dbReference type="OrthoDB" id="10423002at2759"/>
<comment type="caution">
    <text evidence="2">The sequence shown here is derived from an EMBL/GenBank/DDBJ whole genome shotgun (WGS) entry which is preliminary data.</text>
</comment>
<name>A0A9P4UEV3_9PLEO</name>
<protein>
    <submittedName>
        <fullName evidence="2">Uncharacterized protein</fullName>
    </submittedName>
</protein>
<organism evidence="2 3">
    <name type="scientific">Karstenula rhodostoma CBS 690.94</name>
    <dbReference type="NCBI Taxonomy" id="1392251"/>
    <lineage>
        <taxon>Eukaryota</taxon>
        <taxon>Fungi</taxon>
        <taxon>Dikarya</taxon>
        <taxon>Ascomycota</taxon>
        <taxon>Pezizomycotina</taxon>
        <taxon>Dothideomycetes</taxon>
        <taxon>Pleosporomycetidae</taxon>
        <taxon>Pleosporales</taxon>
        <taxon>Massarineae</taxon>
        <taxon>Didymosphaeriaceae</taxon>
        <taxon>Karstenula</taxon>
    </lineage>
</organism>
<dbReference type="EMBL" id="MU001496">
    <property type="protein sequence ID" value="KAF2447500.1"/>
    <property type="molecule type" value="Genomic_DNA"/>
</dbReference>
<dbReference type="AlphaFoldDB" id="A0A9P4UEV3"/>
<feature type="compositionally biased region" description="Low complexity" evidence="1">
    <location>
        <begin position="68"/>
        <end position="77"/>
    </location>
</feature>
<accession>A0A9P4UEV3</accession>
<feature type="compositionally biased region" description="Polar residues" evidence="1">
    <location>
        <begin position="18"/>
        <end position="31"/>
    </location>
</feature>
<sequence length="338" mass="37671">RDKPQSPLNSGEFVPASNIYTPTDFSTSHKNQPADPISTALEYKHVFQTLDSHSNDQRHSVHHAFSAQASSSTATQHPILQTQPSRKHIPRKITAPMAHPLTNNLTNESTTSPHLLALEIAILSYPYSSPRLPTASKKRLFTILEQRRAQALGIDPDLFVRALQSARREWRAHWDVWSPLVTQPVFPADREGDDEETRAEKRRARRATLTRFAAEVVVLEWCVVDAGLEAEAVRTVVGTIEKCRGLGRGVHRGEFEEVLEETRRVWVGHWMGWASVDEGGSVEYGVLSGSGAGELMVGRMVVTEKTGDAEEGLIEREVLADRVVVEYARVRAEVCGEK</sequence>
<proteinExistence type="predicted"/>
<feature type="region of interest" description="Disordered" evidence="1">
    <location>
        <begin position="68"/>
        <end position="90"/>
    </location>
</feature>
<reference evidence="2" key="1">
    <citation type="journal article" date="2020" name="Stud. Mycol.">
        <title>101 Dothideomycetes genomes: a test case for predicting lifestyles and emergence of pathogens.</title>
        <authorList>
            <person name="Haridas S."/>
            <person name="Albert R."/>
            <person name="Binder M."/>
            <person name="Bloem J."/>
            <person name="Labutti K."/>
            <person name="Salamov A."/>
            <person name="Andreopoulos B."/>
            <person name="Baker S."/>
            <person name="Barry K."/>
            <person name="Bills G."/>
            <person name="Bluhm B."/>
            <person name="Cannon C."/>
            <person name="Castanera R."/>
            <person name="Culley D."/>
            <person name="Daum C."/>
            <person name="Ezra D."/>
            <person name="Gonzalez J."/>
            <person name="Henrissat B."/>
            <person name="Kuo A."/>
            <person name="Liang C."/>
            <person name="Lipzen A."/>
            <person name="Lutzoni F."/>
            <person name="Magnuson J."/>
            <person name="Mondo S."/>
            <person name="Nolan M."/>
            <person name="Ohm R."/>
            <person name="Pangilinan J."/>
            <person name="Park H.-J."/>
            <person name="Ramirez L."/>
            <person name="Alfaro M."/>
            <person name="Sun H."/>
            <person name="Tritt A."/>
            <person name="Yoshinaga Y."/>
            <person name="Zwiers L.-H."/>
            <person name="Turgeon B."/>
            <person name="Goodwin S."/>
            <person name="Spatafora J."/>
            <person name="Crous P."/>
            <person name="Grigoriev I."/>
        </authorList>
    </citation>
    <scope>NUCLEOTIDE SEQUENCE</scope>
    <source>
        <strain evidence="2">CBS 690.94</strain>
    </source>
</reference>
<keyword evidence="3" id="KW-1185">Reference proteome</keyword>
<evidence type="ECO:0000313" key="2">
    <source>
        <dbReference type="EMBL" id="KAF2447500.1"/>
    </source>
</evidence>
<evidence type="ECO:0000256" key="1">
    <source>
        <dbReference type="SAM" id="MobiDB-lite"/>
    </source>
</evidence>
<evidence type="ECO:0000313" key="3">
    <source>
        <dbReference type="Proteomes" id="UP000799764"/>
    </source>
</evidence>
<feature type="region of interest" description="Disordered" evidence="1">
    <location>
        <begin position="1"/>
        <end position="34"/>
    </location>
</feature>
<gene>
    <name evidence="2" type="ORF">P171DRAFT_509762</name>
</gene>
<feature type="non-terminal residue" evidence="2">
    <location>
        <position position="1"/>
    </location>
</feature>
<dbReference type="Proteomes" id="UP000799764">
    <property type="component" value="Unassembled WGS sequence"/>
</dbReference>